<dbReference type="Proteomes" id="UP001501353">
    <property type="component" value="Unassembled WGS sequence"/>
</dbReference>
<keyword evidence="1 3" id="KW-0378">Hydrolase</keyword>
<dbReference type="PANTHER" id="PTHR45648">
    <property type="entry name" value="GDSL LIPASE/ACYLHYDROLASE FAMILY PROTEIN (AFU_ORTHOLOGUE AFUA_4G14700)"/>
    <property type="match status" value="1"/>
</dbReference>
<organism evidence="3 4">
    <name type="scientific">Actimicrobium antarcticum</name>
    <dbReference type="NCBI Taxonomy" id="1051899"/>
    <lineage>
        <taxon>Bacteria</taxon>
        <taxon>Pseudomonadati</taxon>
        <taxon>Pseudomonadota</taxon>
        <taxon>Betaproteobacteria</taxon>
        <taxon>Burkholderiales</taxon>
        <taxon>Oxalobacteraceae</taxon>
        <taxon>Actimicrobium</taxon>
    </lineage>
</organism>
<dbReference type="GO" id="GO:0016787">
    <property type="term" value="F:hydrolase activity"/>
    <property type="evidence" value="ECO:0007669"/>
    <property type="project" value="UniProtKB-KW"/>
</dbReference>
<dbReference type="CDD" id="cd01847">
    <property type="entry name" value="Triacylglycerol_lipase_like"/>
    <property type="match status" value="1"/>
</dbReference>
<keyword evidence="4" id="KW-1185">Reference proteome</keyword>
<dbReference type="PANTHER" id="PTHR45648:SF22">
    <property type="entry name" value="GDSL LIPASE_ACYLHYDROLASE FAMILY PROTEIN (AFU_ORTHOLOGUE AFUA_4G14700)"/>
    <property type="match status" value="1"/>
</dbReference>
<dbReference type="Gene3D" id="3.40.50.1110">
    <property type="entry name" value="SGNH hydrolase"/>
    <property type="match status" value="1"/>
</dbReference>
<dbReference type="RefSeq" id="WP_344763380.1">
    <property type="nucleotide sequence ID" value="NZ_BAAAZE010000008.1"/>
</dbReference>
<feature type="chain" id="PRO_5046815108" evidence="2">
    <location>
        <begin position="18"/>
        <end position="355"/>
    </location>
</feature>
<gene>
    <name evidence="3" type="ORF">GCM10022212_22290</name>
</gene>
<keyword evidence="2" id="KW-0732">Signal</keyword>
<evidence type="ECO:0000256" key="2">
    <source>
        <dbReference type="SAM" id="SignalP"/>
    </source>
</evidence>
<dbReference type="InterPro" id="IPR051058">
    <property type="entry name" value="GDSL_Est/Lipase"/>
</dbReference>
<dbReference type="SUPFAM" id="SSF52266">
    <property type="entry name" value="SGNH hydrolase"/>
    <property type="match status" value="1"/>
</dbReference>
<feature type="signal peptide" evidence="2">
    <location>
        <begin position="1"/>
        <end position="17"/>
    </location>
</feature>
<accession>A0ABP7TCL5</accession>
<dbReference type="InterPro" id="IPR001087">
    <property type="entry name" value="GDSL"/>
</dbReference>
<sequence>MQQFKLSLAVLSLAVLAGCGGGSTGSPGKPQFSAVVSFGDSLSDTGAYTPATINPLTGLPTGGKFTTNPGPIWIEDIAAKLNLAITSNVVGYGNSSVTCPKASCTAYGQGGSRVTNINGIGHDTGALTIPMKTQMDNHLAANVSYKPTDLVFVYGGNNDVFYQAGYVGAVVAGASAAPGATAASVGAAAQQAQQTAGLAMATAATELAGYVRDKVLAKGAKYVVVMNLPDSAATPYGSTLTADGRALLTGLVNTFNTTFQKAVTDLALDVVVIDANAANKDVFANSVQYGVTNSSVPACDLTKLPGGSSLFCNSTTLIPTANAGFLFADSVHPTIFGHRLFADYVTLQLAKKGWF</sequence>
<proteinExistence type="predicted"/>
<protein>
    <submittedName>
        <fullName evidence="3">SGNH/GDSL hydrolase family protein</fullName>
    </submittedName>
</protein>
<name>A0ABP7TCL5_9BURK</name>
<dbReference type="PROSITE" id="PS51257">
    <property type="entry name" value="PROKAR_LIPOPROTEIN"/>
    <property type="match status" value="1"/>
</dbReference>
<comment type="caution">
    <text evidence="3">The sequence shown here is derived from an EMBL/GenBank/DDBJ whole genome shotgun (WGS) entry which is preliminary data.</text>
</comment>
<evidence type="ECO:0000313" key="4">
    <source>
        <dbReference type="Proteomes" id="UP001501353"/>
    </source>
</evidence>
<reference evidence="4" key="1">
    <citation type="journal article" date="2019" name="Int. J. Syst. Evol. Microbiol.">
        <title>The Global Catalogue of Microorganisms (GCM) 10K type strain sequencing project: providing services to taxonomists for standard genome sequencing and annotation.</title>
        <authorList>
            <consortium name="The Broad Institute Genomics Platform"/>
            <consortium name="The Broad Institute Genome Sequencing Center for Infectious Disease"/>
            <person name="Wu L."/>
            <person name="Ma J."/>
        </authorList>
    </citation>
    <scope>NUCLEOTIDE SEQUENCE [LARGE SCALE GENOMIC DNA]</scope>
    <source>
        <strain evidence="4">JCM 16673</strain>
    </source>
</reference>
<evidence type="ECO:0000313" key="3">
    <source>
        <dbReference type="EMBL" id="GAA4024254.1"/>
    </source>
</evidence>
<dbReference type="EMBL" id="BAAAZE010000008">
    <property type="protein sequence ID" value="GAA4024254.1"/>
    <property type="molecule type" value="Genomic_DNA"/>
</dbReference>
<dbReference type="InterPro" id="IPR036514">
    <property type="entry name" value="SGNH_hydro_sf"/>
</dbReference>
<evidence type="ECO:0000256" key="1">
    <source>
        <dbReference type="ARBA" id="ARBA00022801"/>
    </source>
</evidence>
<dbReference type="Pfam" id="PF00657">
    <property type="entry name" value="Lipase_GDSL"/>
    <property type="match status" value="1"/>
</dbReference>